<evidence type="ECO:0000256" key="1">
    <source>
        <dbReference type="SAM" id="MobiDB-lite"/>
    </source>
</evidence>
<protein>
    <submittedName>
        <fullName evidence="2">Uncharacterized protein</fullName>
    </submittedName>
</protein>
<accession>A0A0A9GQS7</accession>
<sequence length="54" mass="6018">MTTRGPSTVTSHTRPSLSTPLENSQPINIHIYESQFSSITTAYIIKIVEIQQLS</sequence>
<organism evidence="2">
    <name type="scientific">Arundo donax</name>
    <name type="common">Giant reed</name>
    <name type="synonym">Donax arundinaceus</name>
    <dbReference type="NCBI Taxonomy" id="35708"/>
    <lineage>
        <taxon>Eukaryota</taxon>
        <taxon>Viridiplantae</taxon>
        <taxon>Streptophyta</taxon>
        <taxon>Embryophyta</taxon>
        <taxon>Tracheophyta</taxon>
        <taxon>Spermatophyta</taxon>
        <taxon>Magnoliopsida</taxon>
        <taxon>Liliopsida</taxon>
        <taxon>Poales</taxon>
        <taxon>Poaceae</taxon>
        <taxon>PACMAD clade</taxon>
        <taxon>Arundinoideae</taxon>
        <taxon>Arundineae</taxon>
        <taxon>Arundo</taxon>
    </lineage>
</organism>
<dbReference type="EMBL" id="GBRH01172985">
    <property type="protein sequence ID" value="JAE24911.1"/>
    <property type="molecule type" value="Transcribed_RNA"/>
</dbReference>
<reference evidence="2" key="2">
    <citation type="journal article" date="2015" name="Data Brief">
        <title>Shoot transcriptome of the giant reed, Arundo donax.</title>
        <authorList>
            <person name="Barrero R.A."/>
            <person name="Guerrero F.D."/>
            <person name="Moolhuijzen P."/>
            <person name="Goolsby J.A."/>
            <person name="Tidwell J."/>
            <person name="Bellgard S.E."/>
            <person name="Bellgard M.I."/>
        </authorList>
    </citation>
    <scope>NUCLEOTIDE SEQUENCE</scope>
    <source>
        <tissue evidence="2">Shoot tissue taken approximately 20 cm above the soil surface</tissue>
    </source>
</reference>
<evidence type="ECO:0000313" key="2">
    <source>
        <dbReference type="EMBL" id="JAE24911.1"/>
    </source>
</evidence>
<name>A0A0A9GQS7_ARUDO</name>
<feature type="region of interest" description="Disordered" evidence="1">
    <location>
        <begin position="1"/>
        <end position="23"/>
    </location>
</feature>
<reference evidence="2" key="1">
    <citation type="submission" date="2014-09" db="EMBL/GenBank/DDBJ databases">
        <authorList>
            <person name="Magalhaes I.L.F."/>
            <person name="Oliveira U."/>
            <person name="Santos F.R."/>
            <person name="Vidigal T.H.D.A."/>
            <person name="Brescovit A.D."/>
            <person name="Santos A.J."/>
        </authorList>
    </citation>
    <scope>NUCLEOTIDE SEQUENCE</scope>
    <source>
        <tissue evidence="2">Shoot tissue taken approximately 20 cm above the soil surface</tissue>
    </source>
</reference>
<proteinExistence type="predicted"/>
<dbReference type="AlphaFoldDB" id="A0A0A9GQS7"/>